<dbReference type="RefSeq" id="WP_207086718.1">
    <property type="nucleotide sequence ID" value="NZ_JAFLQW010000080.1"/>
</dbReference>
<reference evidence="1 2" key="1">
    <citation type="submission" date="2021-03" db="EMBL/GenBank/DDBJ databases">
        <title>Metabolic Capacity of the Antarctic Cyanobacterium Phormidium pseudopriestleyi that Sustains Oxygenic Photosynthesis in the Presence of Hydrogen Sulfide.</title>
        <authorList>
            <person name="Lumian J.E."/>
            <person name="Jungblut A.D."/>
            <person name="Dillon M.L."/>
            <person name="Hawes I."/>
            <person name="Doran P.T."/>
            <person name="Mackey T.J."/>
            <person name="Dick G.J."/>
            <person name="Grettenberger C.L."/>
            <person name="Sumner D.Y."/>
        </authorList>
    </citation>
    <scope>NUCLEOTIDE SEQUENCE [LARGE SCALE GENOMIC DNA]</scope>
    <source>
        <strain evidence="1 2">FRX01</strain>
    </source>
</reference>
<evidence type="ECO:0000313" key="1">
    <source>
        <dbReference type="EMBL" id="MBO0348153.1"/>
    </source>
</evidence>
<keyword evidence="2" id="KW-1185">Reference proteome</keyword>
<feature type="non-terminal residue" evidence="1">
    <location>
        <position position="70"/>
    </location>
</feature>
<proteinExistence type="predicted"/>
<name>A0ABS3FM25_9CYAN</name>
<sequence length="70" mass="7522">MSTLKQIAMQLKDLPVSSLSPETAIERKLVTLSPDTPLDEAIGLMLPEKPACPLSSGLWVKSSETEETAP</sequence>
<protein>
    <submittedName>
        <fullName evidence="1">Uncharacterized protein</fullName>
    </submittedName>
</protein>
<organism evidence="1 2">
    <name type="scientific">Phormidium pseudopriestleyi FRX01</name>
    <dbReference type="NCBI Taxonomy" id="1759528"/>
    <lineage>
        <taxon>Bacteria</taxon>
        <taxon>Bacillati</taxon>
        <taxon>Cyanobacteriota</taxon>
        <taxon>Cyanophyceae</taxon>
        <taxon>Oscillatoriophycideae</taxon>
        <taxon>Oscillatoriales</taxon>
        <taxon>Oscillatoriaceae</taxon>
        <taxon>Phormidium</taxon>
    </lineage>
</organism>
<dbReference type="Proteomes" id="UP000664844">
    <property type="component" value="Unassembled WGS sequence"/>
</dbReference>
<accession>A0ABS3FM25</accession>
<gene>
    <name evidence="1" type="ORF">J0895_03355</name>
</gene>
<comment type="caution">
    <text evidence="1">The sequence shown here is derived from an EMBL/GenBank/DDBJ whole genome shotgun (WGS) entry which is preliminary data.</text>
</comment>
<evidence type="ECO:0000313" key="2">
    <source>
        <dbReference type="Proteomes" id="UP000664844"/>
    </source>
</evidence>
<dbReference type="EMBL" id="JAFLQW010000080">
    <property type="protein sequence ID" value="MBO0348153.1"/>
    <property type="molecule type" value="Genomic_DNA"/>
</dbReference>